<keyword evidence="3" id="KW-1185">Reference proteome</keyword>
<organism evidence="2 3">
    <name type="scientific">Caulobacter phage CcrBL9</name>
    <dbReference type="NCBI Taxonomy" id="2283270"/>
    <lineage>
        <taxon>Viruses</taxon>
        <taxon>Duplodnaviria</taxon>
        <taxon>Heunggongvirae</taxon>
        <taxon>Uroviricota</taxon>
        <taxon>Caudoviricetes</taxon>
        <taxon>Jeanschmidtviridae</taxon>
        <taxon>Bertelyvirus</taxon>
        <taxon>Bertelyvirus BL9</taxon>
    </lineage>
</organism>
<evidence type="ECO:0000313" key="2">
    <source>
        <dbReference type="EMBL" id="AXQ69579.1"/>
    </source>
</evidence>
<evidence type="ECO:0000313" key="1">
    <source>
        <dbReference type="EMBL" id="AXQ69063.1"/>
    </source>
</evidence>
<protein>
    <submittedName>
        <fullName evidence="2">Uncharacterized protein</fullName>
    </submittedName>
</protein>
<gene>
    <name evidence="1" type="ORF">CcrBL9_gp039</name>
    <name evidence="2" type="ORF">CcrBL9_gp555</name>
</gene>
<evidence type="ECO:0000313" key="3">
    <source>
        <dbReference type="Proteomes" id="UP000259421"/>
    </source>
</evidence>
<reference evidence="2 3" key="3">
    <citation type="submission" date="2018-09" db="EMBL/GenBank/DDBJ databases">
        <title>Giant CbK-like Caulobacter bacteriophages have genetically divergent genomes.</title>
        <authorList>
            <person name="Wilson K."/>
            <person name="Ely B."/>
        </authorList>
    </citation>
    <scope>NUCLEOTIDE SEQUENCE [LARGE SCALE GENOMIC DNA]</scope>
</reference>
<proteinExistence type="predicted"/>
<name>A0A385EFV7_9CAUD</name>
<dbReference type="EMBL" id="MH588546">
    <property type="protein sequence ID" value="AXQ69063.1"/>
    <property type="molecule type" value="Genomic_DNA"/>
</dbReference>
<accession>A0A385EFV7</accession>
<dbReference type="Proteomes" id="UP000259421">
    <property type="component" value="Segment"/>
</dbReference>
<dbReference type="EMBL" id="MH588546">
    <property type="protein sequence ID" value="AXQ69579.1"/>
    <property type="molecule type" value="Genomic_DNA"/>
</dbReference>
<reference evidence="3" key="1">
    <citation type="submission" date="2018-07" db="EMBL/GenBank/DDBJ databases">
        <title>Giant CbK-like Caulobacter bacteriophages have genetically divergent genomes.</title>
        <authorList>
            <person name="Wilson K.M."/>
            <person name="Ely B."/>
        </authorList>
    </citation>
    <scope>NUCLEOTIDE SEQUENCE [LARGE SCALE GENOMIC DNA]</scope>
</reference>
<sequence>MAKQEQLEIALVLLDEHKAKIGAPRAFTYGEVIEAYRDAGALISAEVRLQRIAENECNGYRDETAEKLDERRRQTLEAKAGEIAKRYGVALTFGGDPRGSALKIKTPHTGRYNGFGGREDGWAV</sequence>
<reference evidence="2" key="2">
    <citation type="submission" date="2018-07" db="EMBL/GenBank/DDBJ databases">
        <authorList>
            <person name="Quirk P.G."/>
            <person name="Krulwich T.A."/>
        </authorList>
    </citation>
    <scope>NUCLEOTIDE SEQUENCE</scope>
</reference>